<dbReference type="InterPro" id="IPR000157">
    <property type="entry name" value="TIR_dom"/>
</dbReference>
<dbReference type="PROSITE" id="PS50104">
    <property type="entry name" value="TIR"/>
    <property type="match status" value="1"/>
</dbReference>
<dbReference type="GO" id="GO:0005886">
    <property type="term" value="C:plasma membrane"/>
    <property type="evidence" value="ECO:0007669"/>
    <property type="project" value="TreeGrafter"/>
</dbReference>
<evidence type="ECO:0000313" key="7">
    <source>
        <dbReference type="EMBL" id="CAL1530003.1"/>
    </source>
</evidence>
<dbReference type="Pfam" id="PF01582">
    <property type="entry name" value="TIR"/>
    <property type="match status" value="1"/>
</dbReference>
<proteinExistence type="predicted"/>
<keyword evidence="3" id="KW-0732">Signal</keyword>
<evidence type="ECO:0000256" key="4">
    <source>
        <dbReference type="ARBA" id="ARBA00022989"/>
    </source>
</evidence>
<dbReference type="GO" id="GO:0038023">
    <property type="term" value="F:signaling receptor activity"/>
    <property type="evidence" value="ECO:0007669"/>
    <property type="project" value="TreeGrafter"/>
</dbReference>
<organism evidence="7 8">
    <name type="scientific">Lymnaea stagnalis</name>
    <name type="common">Great pond snail</name>
    <name type="synonym">Helix stagnalis</name>
    <dbReference type="NCBI Taxonomy" id="6523"/>
    <lineage>
        <taxon>Eukaryota</taxon>
        <taxon>Metazoa</taxon>
        <taxon>Spiralia</taxon>
        <taxon>Lophotrochozoa</taxon>
        <taxon>Mollusca</taxon>
        <taxon>Gastropoda</taxon>
        <taxon>Heterobranchia</taxon>
        <taxon>Euthyneura</taxon>
        <taxon>Panpulmonata</taxon>
        <taxon>Hygrophila</taxon>
        <taxon>Lymnaeoidea</taxon>
        <taxon>Lymnaeidae</taxon>
        <taxon>Lymnaea</taxon>
    </lineage>
</organism>
<keyword evidence="8" id="KW-1185">Reference proteome</keyword>
<accession>A0AAV2H8H4</accession>
<dbReference type="Proteomes" id="UP001497497">
    <property type="component" value="Unassembled WGS sequence"/>
</dbReference>
<dbReference type="PANTHER" id="PTHR24365">
    <property type="entry name" value="TOLL-LIKE RECEPTOR"/>
    <property type="match status" value="1"/>
</dbReference>
<keyword evidence="5" id="KW-0472">Membrane</keyword>
<dbReference type="EMBL" id="CAXITT010000060">
    <property type="protein sequence ID" value="CAL1530003.1"/>
    <property type="molecule type" value="Genomic_DNA"/>
</dbReference>
<keyword evidence="2" id="KW-0812">Transmembrane</keyword>
<evidence type="ECO:0000256" key="1">
    <source>
        <dbReference type="ARBA" id="ARBA00004370"/>
    </source>
</evidence>
<dbReference type="PANTHER" id="PTHR24365:SF541">
    <property type="entry name" value="PROTEIN TOLL-RELATED"/>
    <property type="match status" value="1"/>
</dbReference>
<keyword evidence="4" id="KW-1133">Transmembrane helix</keyword>
<evidence type="ECO:0000256" key="2">
    <source>
        <dbReference type="ARBA" id="ARBA00022692"/>
    </source>
</evidence>
<comment type="caution">
    <text evidence="7">The sequence shown here is derived from an EMBL/GenBank/DDBJ whole genome shotgun (WGS) entry which is preliminary data.</text>
</comment>
<evidence type="ECO:0000256" key="3">
    <source>
        <dbReference type="ARBA" id="ARBA00022729"/>
    </source>
</evidence>
<dbReference type="AlphaFoldDB" id="A0AAV2H8H4"/>
<sequence>ELSRRSLTLHVHGRDFAVGEYIASNIVTAINESRRTLVVLTQNLLTSKWCNYELQMANMESVYTGRRVLAFLLMESIPNGVLGTDLLYHIRTNTYTVYPSRGEGGAADGAPEVFWDKLASDLKR</sequence>
<reference evidence="7 8" key="1">
    <citation type="submission" date="2024-04" db="EMBL/GenBank/DDBJ databases">
        <authorList>
            <consortium name="Genoscope - CEA"/>
            <person name="William W."/>
        </authorList>
    </citation>
    <scope>NUCLEOTIDE SEQUENCE [LARGE SCALE GENOMIC DNA]</scope>
</reference>
<evidence type="ECO:0000259" key="6">
    <source>
        <dbReference type="PROSITE" id="PS50104"/>
    </source>
</evidence>
<evidence type="ECO:0000313" key="8">
    <source>
        <dbReference type="Proteomes" id="UP001497497"/>
    </source>
</evidence>
<evidence type="ECO:0000256" key="5">
    <source>
        <dbReference type="ARBA" id="ARBA00023136"/>
    </source>
</evidence>
<name>A0AAV2H8H4_LYMST</name>
<protein>
    <recommendedName>
        <fullName evidence="6">TIR domain-containing protein</fullName>
    </recommendedName>
</protein>
<feature type="non-terminal residue" evidence="7">
    <location>
        <position position="1"/>
    </location>
</feature>
<dbReference type="Gene3D" id="3.40.50.10140">
    <property type="entry name" value="Toll/interleukin-1 receptor homology (TIR) domain"/>
    <property type="match status" value="1"/>
</dbReference>
<dbReference type="GO" id="GO:0007165">
    <property type="term" value="P:signal transduction"/>
    <property type="evidence" value="ECO:0007669"/>
    <property type="project" value="InterPro"/>
</dbReference>
<dbReference type="InterPro" id="IPR035897">
    <property type="entry name" value="Toll_tir_struct_dom_sf"/>
</dbReference>
<gene>
    <name evidence="7" type="ORF">GSLYS_00004136001</name>
</gene>
<dbReference type="SUPFAM" id="SSF52200">
    <property type="entry name" value="Toll/Interleukin receptor TIR domain"/>
    <property type="match status" value="1"/>
</dbReference>
<feature type="domain" description="TIR" evidence="6">
    <location>
        <begin position="1"/>
        <end position="122"/>
    </location>
</feature>
<comment type="subcellular location">
    <subcellularLocation>
        <location evidence="1">Membrane</location>
    </subcellularLocation>
</comment>